<evidence type="ECO:0000313" key="1">
    <source>
        <dbReference type="EMBL" id="NYG05422.1"/>
    </source>
</evidence>
<organism evidence="1 2">
    <name type="scientific">Pseudonocardia alni</name>
    <name type="common">Amycolata alni</name>
    <dbReference type="NCBI Taxonomy" id="33907"/>
    <lineage>
        <taxon>Bacteria</taxon>
        <taxon>Bacillati</taxon>
        <taxon>Actinomycetota</taxon>
        <taxon>Actinomycetes</taxon>
        <taxon>Pseudonocardiales</taxon>
        <taxon>Pseudonocardiaceae</taxon>
        <taxon>Pseudonocardia</taxon>
    </lineage>
</organism>
<comment type="caution">
    <text evidence="1">The sequence shown here is derived from an EMBL/GenBank/DDBJ whole genome shotgun (WGS) entry which is preliminary data.</text>
</comment>
<gene>
    <name evidence="1" type="ORF">HDA37_005776</name>
</gene>
<evidence type="ECO:0000313" key="2">
    <source>
        <dbReference type="Proteomes" id="UP000549695"/>
    </source>
</evidence>
<protein>
    <submittedName>
        <fullName evidence="1">Uncharacterized protein</fullName>
    </submittedName>
</protein>
<accession>A0A852WJC3</accession>
<proteinExistence type="predicted"/>
<reference evidence="1 2" key="1">
    <citation type="submission" date="2020-07" db="EMBL/GenBank/DDBJ databases">
        <title>Sequencing the genomes of 1000 actinobacteria strains.</title>
        <authorList>
            <person name="Klenk H.-P."/>
        </authorList>
    </citation>
    <scope>NUCLEOTIDE SEQUENCE [LARGE SCALE GENOMIC DNA]</scope>
    <source>
        <strain evidence="1 2">DSM 44749</strain>
    </source>
</reference>
<keyword evidence="2" id="KW-1185">Reference proteome</keyword>
<dbReference type="Proteomes" id="UP000549695">
    <property type="component" value="Unassembled WGS sequence"/>
</dbReference>
<dbReference type="AlphaFoldDB" id="A0A852WJC3"/>
<dbReference type="EMBL" id="JACCCZ010000002">
    <property type="protein sequence ID" value="NYG05422.1"/>
    <property type="molecule type" value="Genomic_DNA"/>
</dbReference>
<sequence>MFIPDVTKFETLISTFGLGGAALDGEAAAPD</sequence>
<name>A0A852WJC3_PSEA5</name>